<dbReference type="EMBL" id="BJNQ01000023">
    <property type="protein sequence ID" value="GEC76629.1"/>
    <property type="molecule type" value="Genomic_DNA"/>
</dbReference>
<reference evidence="2 3" key="1">
    <citation type="submission" date="2019-06" db="EMBL/GenBank/DDBJ databases">
        <title>Whole genome shotgun sequence of Microbacterium liquefaciens NBRC 15037.</title>
        <authorList>
            <person name="Hosoyama A."/>
            <person name="Uohara A."/>
            <person name="Ohji S."/>
            <person name="Ichikawa N."/>
        </authorList>
    </citation>
    <scope>NUCLEOTIDE SEQUENCE [LARGE SCALE GENOMIC DNA]</scope>
    <source>
        <strain evidence="2 3">NBRC 15037</strain>
    </source>
</reference>
<dbReference type="Gene3D" id="2.30.30.940">
    <property type="match status" value="1"/>
</dbReference>
<feature type="compositionally biased region" description="Basic residues" evidence="1">
    <location>
        <begin position="277"/>
        <end position="305"/>
    </location>
</feature>
<dbReference type="Proteomes" id="UP000317410">
    <property type="component" value="Unassembled WGS sequence"/>
</dbReference>
<evidence type="ECO:0000313" key="2">
    <source>
        <dbReference type="EMBL" id="GEC76629.1"/>
    </source>
</evidence>
<dbReference type="SUPFAM" id="SSF52540">
    <property type="entry name" value="P-loop containing nucleoside triphosphate hydrolases"/>
    <property type="match status" value="1"/>
</dbReference>
<dbReference type="AlphaFoldDB" id="A0A4Y4BAN8"/>
<organism evidence="2 3">
    <name type="scientific">Microbacterium maritypicum</name>
    <name type="common">Microbacterium liquefaciens</name>
    <dbReference type="NCBI Taxonomy" id="33918"/>
    <lineage>
        <taxon>Bacteria</taxon>
        <taxon>Bacillati</taxon>
        <taxon>Actinomycetota</taxon>
        <taxon>Actinomycetes</taxon>
        <taxon>Micrococcales</taxon>
        <taxon>Microbacteriaceae</taxon>
        <taxon>Microbacterium</taxon>
    </lineage>
</organism>
<dbReference type="Gene3D" id="3.40.50.300">
    <property type="entry name" value="P-loop containing nucleotide triphosphate hydrolases"/>
    <property type="match status" value="2"/>
</dbReference>
<sequence>MLDQDPAHALVTIADETGTGAALIGDRAQLAAVSRGGVLDLAVAASPRPIDLTDLYCFNDKEYAQLTIAMRDHHEPGKLFDQLHERGNITIHATDAEAWTAISTDVIRKAEAGATVVVTSNDAATQLNSLAQDARARAGHTRTPAVEVAGSDGLNIRVGDRIMTRSNDKDLRDANRDTWTVARVHRDGSVSLKDKESGRKARLPAEYVEAHTHLAYASTEYGVQGATVDFRHGIVTDSSSAQAVYVSATRGREHNTLHLVAGDVDEARSIFTGRAAPRSRRPRRRSRPREHHPRPPRHRPTRPRHRPEGARRTPRHQRARLHGASPRM</sequence>
<protein>
    <recommendedName>
        <fullName evidence="4">TrwC relaxase domain-containing protein</fullName>
    </recommendedName>
</protein>
<evidence type="ECO:0000256" key="1">
    <source>
        <dbReference type="SAM" id="MobiDB-lite"/>
    </source>
</evidence>
<accession>A0A4Y4BAN8</accession>
<comment type="caution">
    <text evidence="2">The sequence shown here is derived from an EMBL/GenBank/DDBJ whole genome shotgun (WGS) entry which is preliminary data.</text>
</comment>
<name>A0A4Y4BAN8_MICMQ</name>
<dbReference type="InterPro" id="IPR027417">
    <property type="entry name" value="P-loop_NTPase"/>
</dbReference>
<proteinExistence type="predicted"/>
<gene>
    <name evidence="2" type="ORF">MLI01_27740</name>
</gene>
<dbReference type="Pfam" id="PF13604">
    <property type="entry name" value="AAA_30"/>
    <property type="match status" value="1"/>
</dbReference>
<evidence type="ECO:0000313" key="3">
    <source>
        <dbReference type="Proteomes" id="UP000317410"/>
    </source>
</evidence>
<feature type="region of interest" description="Disordered" evidence="1">
    <location>
        <begin position="271"/>
        <end position="328"/>
    </location>
</feature>
<feature type="compositionally biased region" description="Basic residues" evidence="1">
    <location>
        <begin position="312"/>
        <end position="321"/>
    </location>
</feature>
<evidence type="ECO:0008006" key="4">
    <source>
        <dbReference type="Google" id="ProtNLM"/>
    </source>
</evidence>